<evidence type="ECO:0000313" key="1">
    <source>
        <dbReference type="EMBL" id="AFM01498.1"/>
    </source>
</evidence>
<accession>I4AC13</accession>
<dbReference type="AlphaFoldDB" id="I4AC13"/>
<evidence type="ECO:0000313" key="2">
    <source>
        <dbReference type="Proteomes" id="UP000006053"/>
    </source>
</evidence>
<dbReference type="EMBL" id="CP003348">
    <property type="protein sequence ID" value="AFM01498.1"/>
    <property type="molecule type" value="Genomic_DNA"/>
</dbReference>
<proteinExistence type="predicted"/>
<organism evidence="1 2">
    <name type="scientific">Desulfitobacterium dehalogenans (strain ATCC 51507 / DSM 9161 / JW/IU-DC1)</name>
    <dbReference type="NCBI Taxonomy" id="756499"/>
    <lineage>
        <taxon>Bacteria</taxon>
        <taxon>Bacillati</taxon>
        <taxon>Bacillota</taxon>
        <taxon>Clostridia</taxon>
        <taxon>Eubacteriales</taxon>
        <taxon>Desulfitobacteriaceae</taxon>
        <taxon>Desulfitobacterium</taxon>
    </lineage>
</organism>
<dbReference type="OrthoDB" id="2029026at2"/>
<dbReference type="Proteomes" id="UP000006053">
    <property type="component" value="Chromosome"/>
</dbReference>
<reference evidence="2" key="1">
    <citation type="submission" date="2012-06" db="EMBL/GenBank/DDBJ databases">
        <title>Complete sequence of Desulfitobacterium dehalogenans ATCC 51507.</title>
        <authorList>
            <person name="Lucas S."/>
            <person name="Han J."/>
            <person name="Lapidus A."/>
            <person name="Cheng J.-F."/>
            <person name="Goodwin L."/>
            <person name="Pitluck S."/>
            <person name="Peters L."/>
            <person name="Ovchinnikova G."/>
            <person name="Teshima H."/>
            <person name="Detter J.C."/>
            <person name="Han C."/>
            <person name="Tapia R."/>
            <person name="Land M."/>
            <person name="Hauser L."/>
            <person name="Kyrpides N."/>
            <person name="Ivanova N."/>
            <person name="Pagani I."/>
            <person name="Kruse T."/>
            <person name="de Vos W.M."/>
            <person name="Smidt H."/>
            <person name="Woyke T."/>
        </authorList>
    </citation>
    <scope>NUCLEOTIDE SEQUENCE [LARGE SCALE GENOMIC DNA]</scope>
    <source>
        <strain evidence="2">ATCC 51507 / DSM 9161 / JW/IU-DC1</strain>
    </source>
</reference>
<protein>
    <recommendedName>
        <fullName evidence="3">Class I SAM-dependent methyltransferase</fullName>
    </recommendedName>
</protein>
<dbReference type="STRING" id="756499.Desde_3207"/>
<reference evidence="1 2" key="2">
    <citation type="journal article" date="2015" name="J. Bacteriol.">
        <title>Genomic, proteomic, and biochemical analysis of the organohalide respiratory pathway in Desulfitobacterium dehalogenans.</title>
        <authorList>
            <person name="Kruse T."/>
            <person name="van de Pas B.A."/>
            <person name="Atteia A."/>
            <person name="Krab K."/>
            <person name="Hagen W.R."/>
            <person name="Goodwin L."/>
            <person name="Chain P."/>
            <person name="Boeren S."/>
            <person name="Maphosa F."/>
            <person name="Schraa G."/>
            <person name="de Vos W.M."/>
            <person name="van der Oost J."/>
            <person name="Smidt H."/>
            <person name="Stams A.J."/>
        </authorList>
    </citation>
    <scope>NUCLEOTIDE SEQUENCE [LARGE SCALE GENOMIC DNA]</scope>
    <source>
        <strain evidence="2">ATCC 51507 / DSM 9161 / JW/IU-DC1</strain>
    </source>
</reference>
<evidence type="ECO:0008006" key="3">
    <source>
        <dbReference type="Google" id="ProtNLM"/>
    </source>
</evidence>
<dbReference type="HOGENOM" id="CLU_899340_0_0_9"/>
<gene>
    <name evidence="1" type="ordered locus">Desde_3207</name>
</gene>
<dbReference type="eggNOG" id="ENOG5032R03">
    <property type="taxonomic scope" value="Bacteria"/>
</dbReference>
<sequence>MNSIYNKFNSSRNFSRWYDWKAHRDQLTKIFKERALLKNKPSQNIIIFGAGNCDDIDLNCWLENVDELYLVDLDISSVKDALIRQKVDESKSLKIKLLNIDVSGLTKAGFPKKFEAMLVDEMPRKKIVSYIRKVANDLKPIDDLSDLYGSFSVVASSAMHTQLVIPYMLKTLDLLGDYLSPKEKKSLIDEAKYLIYKVIENYHQVLINLVEKDGALFIWLDAAEVSLELGNIGVLPDLEKAIRTSDLPYIQTIHQKFCIFGATVGTKDLFNRFPTFSHELDGSKNHWLYWLWPYDELKYYLLYCFVIRM</sequence>
<dbReference type="RefSeq" id="WP_014794978.1">
    <property type="nucleotide sequence ID" value="NC_018017.1"/>
</dbReference>
<keyword evidence="2" id="KW-1185">Reference proteome</keyword>
<dbReference type="KEGG" id="ddh:Desde_3207"/>
<name>I4AC13_DESDJ</name>